<reference evidence="1 2" key="1">
    <citation type="journal article" date="2018" name="Front. Plant Sci.">
        <title>Red Clover (Trifolium pratense) and Zigzag Clover (T. medium) - A Picture of Genomic Similarities and Differences.</title>
        <authorList>
            <person name="Dluhosova J."/>
            <person name="Istvanek J."/>
            <person name="Nedelnik J."/>
            <person name="Repkova J."/>
        </authorList>
    </citation>
    <scope>NUCLEOTIDE SEQUENCE [LARGE SCALE GENOMIC DNA]</scope>
    <source>
        <strain evidence="2">cv. 10/8</strain>
        <tissue evidence="1">Leaf</tissue>
    </source>
</reference>
<dbReference type="EMBL" id="LXQA010136021">
    <property type="protein sequence ID" value="MCI23428.1"/>
    <property type="molecule type" value="Genomic_DNA"/>
</dbReference>
<feature type="non-terminal residue" evidence="1">
    <location>
        <position position="148"/>
    </location>
</feature>
<evidence type="ECO:0000313" key="2">
    <source>
        <dbReference type="Proteomes" id="UP000265520"/>
    </source>
</evidence>
<accession>A0A392QGW7</accession>
<sequence>MIIQYFLPSVLQTITSVPIHHWFGVYSSLLNLYGRQRPTPSTPWYHPREFLVVLIRIKSILLVQIMISNRSEYALPYSTNLSDVSTTNTWSNHPSSHSPHNLLLQFVPLRTTSLNLEHSDSRTSLLILTFHTQNILERHNLLPHLSQT</sequence>
<dbReference type="Proteomes" id="UP000265520">
    <property type="component" value="Unassembled WGS sequence"/>
</dbReference>
<protein>
    <submittedName>
        <fullName evidence="1">Uncharacterized protein</fullName>
    </submittedName>
</protein>
<dbReference type="AlphaFoldDB" id="A0A392QGW7"/>
<comment type="caution">
    <text evidence="1">The sequence shown here is derived from an EMBL/GenBank/DDBJ whole genome shotgun (WGS) entry which is preliminary data.</text>
</comment>
<keyword evidence="2" id="KW-1185">Reference proteome</keyword>
<evidence type="ECO:0000313" key="1">
    <source>
        <dbReference type="EMBL" id="MCI23428.1"/>
    </source>
</evidence>
<name>A0A392QGW7_9FABA</name>
<organism evidence="1 2">
    <name type="scientific">Trifolium medium</name>
    <dbReference type="NCBI Taxonomy" id="97028"/>
    <lineage>
        <taxon>Eukaryota</taxon>
        <taxon>Viridiplantae</taxon>
        <taxon>Streptophyta</taxon>
        <taxon>Embryophyta</taxon>
        <taxon>Tracheophyta</taxon>
        <taxon>Spermatophyta</taxon>
        <taxon>Magnoliopsida</taxon>
        <taxon>eudicotyledons</taxon>
        <taxon>Gunneridae</taxon>
        <taxon>Pentapetalae</taxon>
        <taxon>rosids</taxon>
        <taxon>fabids</taxon>
        <taxon>Fabales</taxon>
        <taxon>Fabaceae</taxon>
        <taxon>Papilionoideae</taxon>
        <taxon>50 kb inversion clade</taxon>
        <taxon>NPAAA clade</taxon>
        <taxon>Hologalegina</taxon>
        <taxon>IRL clade</taxon>
        <taxon>Trifolieae</taxon>
        <taxon>Trifolium</taxon>
    </lineage>
</organism>
<proteinExistence type="predicted"/>